<reference evidence="9 10" key="1">
    <citation type="submission" date="2016-11" db="EMBL/GenBank/DDBJ databases">
        <title>The macronuclear genome of Stentor coeruleus: a giant cell with tiny introns.</title>
        <authorList>
            <person name="Slabodnick M."/>
            <person name="Ruby J.G."/>
            <person name="Reiff S.B."/>
            <person name="Swart E.C."/>
            <person name="Gosai S."/>
            <person name="Prabakaran S."/>
            <person name="Witkowska E."/>
            <person name="Larue G.E."/>
            <person name="Fisher S."/>
            <person name="Freeman R.M."/>
            <person name="Gunawardena J."/>
            <person name="Chu W."/>
            <person name="Stover N.A."/>
            <person name="Gregory B.D."/>
            <person name="Nowacki M."/>
            <person name="Derisi J."/>
            <person name="Roy S.W."/>
            <person name="Marshall W.F."/>
            <person name="Sood P."/>
        </authorList>
    </citation>
    <scope>NUCLEOTIDE SEQUENCE [LARGE SCALE GENOMIC DNA]</scope>
    <source>
        <strain evidence="9">WM001</strain>
    </source>
</reference>
<dbReference type="Pfam" id="PF00069">
    <property type="entry name" value="Pkinase"/>
    <property type="match status" value="1"/>
</dbReference>
<dbReference type="InterPro" id="IPR050629">
    <property type="entry name" value="STE20/SPS1-PAK"/>
</dbReference>
<dbReference type="SUPFAM" id="SSF56112">
    <property type="entry name" value="Protein kinase-like (PK-like)"/>
    <property type="match status" value="1"/>
</dbReference>
<dbReference type="Proteomes" id="UP000187209">
    <property type="component" value="Unassembled WGS sequence"/>
</dbReference>
<proteinExistence type="predicted"/>
<evidence type="ECO:0000256" key="6">
    <source>
        <dbReference type="PROSITE-ProRule" id="PRU10141"/>
    </source>
</evidence>
<dbReference type="AlphaFoldDB" id="A0A1R2CST2"/>
<dbReference type="InterPro" id="IPR000719">
    <property type="entry name" value="Prot_kinase_dom"/>
</dbReference>
<feature type="region of interest" description="Disordered" evidence="7">
    <location>
        <begin position="296"/>
        <end position="327"/>
    </location>
</feature>
<comment type="caution">
    <text evidence="9">The sequence shown here is derived from an EMBL/GenBank/DDBJ whole genome shotgun (WGS) entry which is preliminary data.</text>
</comment>
<dbReference type="CDD" id="cd06612">
    <property type="entry name" value="STKc_MST1_2"/>
    <property type="match status" value="1"/>
</dbReference>
<dbReference type="GO" id="GO:0004674">
    <property type="term" value="F:protein serine/threonine kinase activity"/>
    <property type="evidence" value="ECO:0007669"/>
    <property type="project" value="UniProtKB-EC"/>
</dbReference>
<evidence type="ECO:0000313" key="10">
    <source>
        <dbReference type="Proteomes" id="UP000187209"/>
    </source>
</evidence>
<feature type="binding site" evidence="6">
    <location>
        <position position="49"/>
    </location>
    <ligand>
        <name>ATP</name>
        <dbReference type="ChEBI" id="CHEBI:30616"/>
    </ligand>
</feature>
<organism evidence="9 10">
    <name type="scientific">Stentor coeruleus</name>
    <dbReference type="NCBI Taxonomy" id="5963"/>
    <lineage>
        <taxon>Eukaryota</taxon>
        <taxon>Sar</taxon>
        <taxon>Alveolata</taxon>
        <taxon>Ciliophora</taxon>
        <taxon>Postciliodesmatophora</taxon>
        <taxon>Heterotrichea</taxon>
        <taxon>Heterotrichida</taxon>
        <taxon>Stentoridae</taxon>
        <taxon>Stentor</taxon>
    </lineage>
</organism>
<keyword evidence="3" id="KW-0963">Cytoplasm</keyword>
<keyword evidence="5 6" id="KW-0067">ATP-binding</keyword>
<evidence type="ECO:0000259" key="8">
    <source>
        <dbReference type="PROSITE" id="PS50011"/>
    </source>
</evidence>
<evidence type="ECO:0000256" key="3">
    <source>
        <dbReference type="ARBA" id="ARBA00022490"/>
    </source>
</evidence>
<evidence type="ECO:0000256" key="1">
    <source>
        <dbReference type="ARBA" id="ARBA00004496"/>
    </source>
</evidence>
<dbReference type="OrthoDB" id="8693905at2759"/>
<feature type="compositionally biased region" description="Acidic residues" evidence="7">
    <location>
        <begin position="302"/>
        <end position="318"/>
    </location>
</feature>
<dbReference type="EC" id="2.7.11.1" evidence="2"/>
<accession>A0A1R2CST2</accession>
<dbReference type="PANTHER" id="PTHR48012">
    <property type="entry name" value="STERILE20-LIKE KINASE, ISOFORM B-RELATED"/>
    <property type="match status" value="1"/>
</dbReference>
<dbReference type="PROSITE" id="PS50011">
    <property type="entry name" value="PROTEIN_KINASE_DOM"/>
    <property type="match status" value="1"/>
</dbReference>
<dbReference type="EMBL" id="MPUH01000069">
    <property type="protein sequence ID" value="OMJ92079.1"/>
    <property type="molecule type" value="Genomic_DNA"/>
</dbReference>
<dbReference type="GO" id="GO:0005524">
    <property type="term" value="F:ATP binding"/>
    <property type="evidence" value="ECO:0007669"/>
    <property type="project" value="UniProtKB-UniRule"/>
</dbReference>
<sequence>MQDLNIQDVVSNHEDPEEMFQLLEKLGEGSYGSVIKGLHISSGTIVAIKIVPINNEIASLKKEISILKQCRHPNIVGYIGSYIKKGNLWLIMEYCSAGSVADLIKVTKRTLDEVQIASVCQAALRGLEYLHDNKKIHRDIKAGNVLLDHKGIAKLADFGVSAQLANTLSKKDTVIGTPYWMSPEVISRSLYNKKTDIWSLGITAIEMAEGEPPYSHIHPVRAMFAIQKSPAQGLTEPHKWSNEFNDFVKKCLTIDPKQRPTAKELLIHSFIRRNRGPSLLSELVANSMESLERYRSMQTHDDSDEFIDDNDDDDDDESDSKMNSVVYKGTNNYDSGTMIEYGTIVENGEENKMNTIIIKDEKVDNSTMKVVNEENTGEPEFMKYVREVEGFPEPVVVKPIPPPQPVVKPPQPTQYVVKTPQLVQPVVKSSFVESQPKAEIPPELRGMSVEYMEKTLTRLKVDMEAEIDVIRTKYSERIKLFENALKAIKSNERKRK</sequence>
<evidence type="ECO:0000256" key="7">
    <source>
        <dbReference type="SAM" id="MobiDB-lite"/>
    </source>
</evidence>
<evidence type="ECO:0000256" key="5">
    <source>
        <dbReference type="ARBA" id="ARBA00022840"/>
    </source>
</evidence>
<dbReference type="Gene3D" id="1.10.510.10">
    <property type="entry name" value="Transferase(Phosphotransferase) domain 1"/>
    <property type="match status" value="1"/>
</dbReference>
<dbReference type="PROSITE" id="PS00107">
    <property type="entry name" value="PROTEIN_KINASE_ATP"/>
    <property type="match status" value="1"/>
</dbReference>
<evidence type="ECO:0000313" key="9">
    <source>
        <dbReference type="EMBL" id="OMJ92079.1"/>
    </source>
</evidence>
<dbReference type="GO" id="GO:0005737">
    <property type="term" value="C:cytoplasm"/>
    <property type="evidence" value="ECO:0007669"/>
    <property type="project" value="UniProtKB-SubCell"/>
</dbReference>
<evidence type="ECO:0000256" key="2">
    <source>
        <dbReference type="ARBA" id="ARBA00012513"/>
    </source>
</evidence>
<dbReference type="InterPro" id="IPR011009">
    <property type="entry name" value="Kinase-like_dom_sf"/>
</dbReference>
<keyword evidence="10" id="KW-1185">Reference proteome</keyword>
<dbReference type="InterPro" id="IPR017441">
    <property type="entry name" value="Protein_kinase_ATP_BS"/>
</dbReference>
<comment type="subcellular location">
    <subcellularLocation>
        <location evidence="1">Cytoplasm</location>
    </subcellularLocation>
</comment>
<feature type="domain" description="Protein kinase" evidence="8">
    <location>
        <begin position="20"/>
        <end position="271"/>
    </location>
</feature>
<dbReference type="SMART" id="SM00220">
    <property type="entry name" value="S_TKc"/>
    <property type="match status" value="1"/>
</dbReference>
<dbReference type="PANTHER" id="PTHR48012:SF2">
    <property type="entry name" value="STERILE20-LIKE KINASE, ISOFORM B"/>
    <property type="match status" value="1"/>
</dbReference>
<protein>
    <recommendedName>
        <fullName evidence="2">non-specific serine/threonine protein kinase</fullName>
        <ecNumber evidence="2">2.7.11.1</ecNumber>
    </recommendedName>
</protein>
<keyword evidence="4 6" id="KW-0547">Nucleotide-binding</keyword>
<gene>
    <name evidence="9" type="ORF">SteCoe_5286</name>
</gene>
<evidence type="ECO:0000256" key="4">
    <source>
        <dbReference type="ARBA" id="ARBA00022741"/>
    </source>
</evidence>
<dbReference type="FunFam" id="1.10.510.10:FF:000837">
    <property type="entry name" value="STE family protein kinase"/>
    <property type="match status" value="1"/>
</dbReference>
<name>A0A1R2CST2_9CILI</name>